<dbReference type="Proteomes" id="UP000694548">
    <property type="component" value="Chromosome sgr05"/>
</dbReference>
<protein>
    <submittedName>
        <fullName evidence="1">Uncharacterized protein</fullName>
    </submittedName>
</protein>
<reference evidence="1" key="2">
    <citation type="submission" date="2025-08" db="UniProtKB">
        <authorList>
            <consortium name="Ensembl"/>
        </authorList>
    </citation>
    <scope>IDENTIFICATION</scope>
</reference>
<proteinExistence type="predicted"/>
<dbReference type="AlphaFoldDB" id="A0A8C6LA54"/>
<accession>A0A8C6LA54</accession>
<evidence type="ECO:0000313" key="2">
    <source>
        <dbReference type="Proteomes" id="UP000694548"/>
    </source>
</evidence>
<name>A0A8C6LA54_NOTFU</name>
<organism evidence="1 2">
    <name type="scientific">Nothobranchius furzeri</name>
    <name type="common">Turquoise killifish</name>
    <dbReference type="NCBI Taxonomy" id="105023"/>
    <lineage>
        <taxon>Eukaryota</taxon>
        <taxon>Metazoa</taxon>
        <taxon>Chordata</taxon>
        <taxon>Craniata</taxon>
        <taxon>Vertebrata</taxon>
        <taxon>Euteleostomi</taxon>
        <taxon>Actinopterygii</taxon>
        <taxon>Neopterygii</taxon>
        <taxon>Teleostei</taxon>
        <taxon>Neoteleostei</taxon>
        <taxon>Acanthomorphata</taxon>
        <taxon>Ovalentaria</taxon>
        <taxon>Atherinomorphae</taxon>
        <taxon>Cyprinodontiformes</taxon>
        <taxon>Nothobranchiidae</taxon>
        <taxon>Nothobranchius</taxon>
    </lineage>
</organism>
<reference evidence="1" key="3">
    <citation type="submission" date="2025-09" db="UniProtKB">
        <authorList>
            <consortium name="Ensembl"/>
        </authorList>
    </citation>
    <scope>IDENTIFICATION</scope>
</reference>
<keyword evidence="2" id="KW-1185">Reference proteome</keyword>
<evidence type="ECO:0000313" key="1">
    <source>
        <dbReference type="Ensembl" id="ENSNFUP00015015933.1"/>
    </source>
</evidence>
<reference evidence="1" key="1">
    <citation type="submission" date="2014-08" db="EMBL/GenBank/DDBJ databases">
        <authorList>
            <person name="Senf B."/>
            <person name="Petzold A."/>
            <person name="Downie B.R."/>
            <person name="Koch P."/>
            <person name="Platzer M."/>
        </authorList>
    </citation>
    <scope>NUCLEOTIDE SEQUENCE [LARGE SCALE GENOMIC DNA]</scope>
    <source>
        <strain evidence="1">GRZ</strain>
    </source>
</reference>
<sequence length="130" mass="14226">MTCYNDGDAVGQELVHLQLLRVEDAQLCVRVLDVVQVLRSHLQSTHDHFVSKFTKIPLGPGVDSQTSEGGKHTCIGLFWKRGGSGEGKEHDLERAAEPTTPLSILEKMSLMVARSKGPDFPLPSHLGQLV</sequence>
<dbReference type="Ensembl" id="ENSNFUT00015016690.1">
    <property type="protein sequence ID" value="ENSNFUP00015015933.1"/>
    <property type="gene ID" value="ENSNFUG00015007662.1"/>
</dbReference>